<dbReference type="VEuPathDB" id="PlasmoDB:POWCR01_000202100"/>
<dbReference type="VEuPathDB" id="PlasmoDB:PocGH01_00089800"/>
<dbReference type="InterPro" id="IPR008780">
    <property type="entry name" value="Plasmodium_Vir"/>
</dbReference>
<sequence length="279" mass="33207">MSELCSAPQTENGSYGYYCLEFSEILKDYNSFNKSYFKKIITIKDPILLHISLRLVVNYITGKDKAPKCRGSNPSCEALNRWLDKEKYLFTFAEKYKKNKTLWDDEIEKLWKDLENDEQYKKWCIRKPYFFSTVFPEEINNIISRDTESEDTSINCPKLECPSCSNKITYMNQNNQESNYDHSPIFHKDYYTCYFTANKQSDLILLVLCTIAGTFGILFLLYKFTPIVSWLYRRKLKTENIQSYIREENTDEILGNFTENFETFSEDRRNNMLYHSVRN</sequence>
<evidence type="ECO:0000313" key="2">
    <source>
        <dbReference type="EMBL" id="SBT74301.1"/>
    </source>
</evidence>
<dbReference type="AlphaFoldDB" id="A0A1C3KK55"/>
<organism evidence="2 3">
    <name type="scientific">Plasmodium ovale</name>
    <name type="common">malaria parasite P. ovale</name>
    <dbReference type="NCBI Taxonomy" id="36330"/>
    <lineage>
        <taxon>Eukaryota</taxon>
        <taxon>Sar</taxon>
        <taxon>Alveolata</taxon>
        <taxon>Apicomplexa</taxon>
        <taxon>Aconoidasida</taxon>
        <taxon>Haemosporida</taxon>
        <taxon>Plasmodiidae</taxon>
        <taxon>Plasmodium</taxon>
        <taxon>Plasmodium (Plasmodium)</taxon>
    </lineage>
</organism>
<protein>
    <submittedName>
        <fullName evidence="2">Plasmodium vivax Vir protein, putative</fullName>
    </submittedName>
</protein>
<accession>A0A1C3KK55</accession>
<keyword evidence="1" id="KW-0812">Transmembrane</keyword>
<reference evidence="2 3" key="1">
    <citation type="submission" date="2016-06" db="EMBL/GenBank/DDBJ databases">
        <authorList>
            <consortium name="Pathogen Informatics"/>
        </authorList>
    </citation>
    <scope>NUCLEOTIDE SEQUENCE [LARGE SCALE GENOMIC DNA]</scope>
</reference>
<dbReference type="EMBL" id="FLRJ01000674">
    <property type="protein sequence ID" value="SBT74301.1"/>
    <property type="molecule type" value="Genomic_DNA"/>
</dbReference>
<evidence type="ECO:0000256" key="1">
    <source>
        <dbReference type="SAM" id="Phobius"/>
    </source>
</evidence>
<evidence type="ECO:0000313" key="3">
    <source>
        <dbReference type="Proteomes" id="UP000243200"/>
    </source>
</evidence>
<dbReference type="Proteomes" id="UP000243200">
    <property type="component" value="Unassembled WGS sequence"/>
</dbReference>
<dbReference type="OrthoDB" id="387997at2759"/>
<gene>
    <name evidence="2" type="primary">PowCR01_000202100</name>
    <name evidence="2" type="ORF">POWCR01_000202100</name>
</gene>
<name>A0A1C3KK55_PLAOA</name>
<keyword evidence="1" id="KW-1133">Transmembrane helix</keyword>
<feature type="transmembrane region" description="Helical" evidence="1">
    <location>
        <begin position="203"/>
        <end position="225"/>
    </location>
</feature>
<dbReference type="Pfam" id="PF05795">
    <property type="entry name" value="Plasmodium_Vir"/>
    <property type="match status" value="1"/>
</dbReference>
<keyword evidence="1" id="KW-0472">Membrane</keyword>
<proteinExistence type="predicted"/>